<evidence type="ECO:0000256" key="1">
    <source>
        <dbReference type="SAM" id="MobiDB-lite"/>
    </source>
</evidence>
<protein>
    <submittedName>
        <fullName evidence="2">Uncharacterized protein</fullName>
    </submittedName>
</protein>
<feature type="region of interest" description="Disordered" evidence="1">
    <location>
        <begin position="42"/>
        <end position="61"/>
    </location>
</feature>
<sequence>MLLVSTVKKQVIYLNIVGKDLILFPSNATIKDILKKFAGSRISNSSVSRNHNKPNKRLSAS</sequence>
<name>A0A2P2IWV7_RHIMU</name>
<dbReference type="EMBL" id="GGEC01005232">
    <property type="protein sequence ID" value="MBW85715.1"/>
    <property type="molecule type" value="Transcribed_RNA"/>
</dbReference>
<feature type="compositionally biased region" description="Basic residues" evidence="1">
    <location>
        <begin position="50"/>
        <end position="61"/>
    </location>
</feature>
<dbReference type="AlphaFoldDB" id="A0A2P2IWV7"/>
<organism evidence="2">
    <name type="scientific">Rhizophora mucronata</name>
    <name type="common">Asiatic mangrove</name>
    <dbReference type="NCBI Taxonomy" id="61149"/>
    <lineage>
        <taxon>Eukaryota</taxon>
        <taxon>Viridiplantae</taxon>
        <taxon>Streptophyta</taxon>
        <taxon>Embryophyta</taxon>
        <taxon>Tracheophyta</taxon>
        <taxon>Spermatophyta</taxon>
        <taxon>Magnoliopsida</taxon>
        <taxon>eudicotyledons</taxon>
        <taxon>Gunneridae</taxon>
        <taxon>Pentapetalae</taxon>
        <taxon>rosids</taxon>
        <taxon>fabids</taxon>
        <taxon>Malpighiales</taxon>
        <taxon>Rhizophoraceae</taxon>
        <taxon>Rhizophora</taxon>
    </lineage>
</organism>
<evidence type="ECO:0000313" key="2">
    <source>
        <dbReference type="EMBL" id="MBW85715.1"/>
    </source>
</evidence>
<proteinExistence type="predicted"/>
<accession>A0A2P2IWV7</accession>
<reference evidence="2" key="1">
    <citation type="submission" date="2018-02" db="EMBL/GenBank/DDBJ databases">
        <title>Rhizophora mucronata_Transcriptome.</title>
        <authorList>
            <person name="Meera S.P."/>
            <person name="Sreeshan A."/>
            <person name="Augustine A."/>
        </authorList>
    </citation>
    <scope>NUCLEOTIDE SEQUENCE</scope>
    <source>
        <tissue evidence="2">Leaf</tissue>
    </source>
</reference>